<comment type="catalytic activity">
    <reaction evidence="9 10">
        <text>Release of signal peptides from bacterial membrane prolipoproteins. Hydrolyzes -Xaa-Yaa-Zaa-|-(S,diacylglyceryl)Cys-, in which Xaa is hydrophobic (preferably Leu), and Yaa (Ala or Ser) and Zaa (Gly or Ala) have small, neutral side chains.</text>
        <dbReference type="EC" id="3.4.23.36"/>
    </reaction>
</comment>
<evidence type="ECO:0000256" key="1">
    <source>
        <dbReference type="ARBA" id="ARBA00006139"/>
    </source>
</evidence>
<comment type="caution">
    <text evidence="12">The sequence shown here is derived from an EMBL/GenBank/DDBJ whole genome shotgun (WGS) entry which is preliminary data.</text>
</comment>
<evidence type="ECO:0000256" key="5">
    <source>
        <dbReference type="ARBA" id="ARBA00022750"/>
    </source>
</evidence>
<comment type="caution">
    <text evidence="9">Lacks conserved residue(s) required for the propagation of feature annotation.</text>
</comment>
<evidence type="ECO:0000256" key="3">
    <source>
        <dbReference type="ARBA" id="ARBA00022670"/>
    </source>
</evidence>
<evidence type="ECO:0000256" key="2">
    <source>
        <dbReference type="ARBA" id="ARBA00022475"/>
    </source>
</evidence>
<feature type="active site" evidence="9">
    <location>
        <position position="126"/>
    </location>
</feature>
<comment type="pathway">
    <text evidence="9">Protein modification; lipoprotein biosynthesis (signal peptide cleavage).</text>
</comment>
<dbReference type="PANTHER" id="PTHR33695">
    <property type="entry name" value="LIPOPROTEIN SIGNAL PEPTIDASE"/>
    <property type="match status" value="1"/>
</dbReference>
<dbReference type="Pfam" id="PF01252">
    <property type="entry name" value="Peptidase_A8"/>
    <property type="match status" value="1"/>
</dbReference>
<dbReference type="GO" id="GO:0004190">
    <property type="term" value="F:aspartic-type endopeptidase activity"/>
    <property type="evidence" value="ECO:0007669"/>
    <property type="project" value="UniProtKB-UniRule"/>
</dbReference>
<dbReference type="NCBIfam" id="TIGR00077">
    <property type="entry name" value="lspA"/>
    <property type="match status" value="1"/>
</dbReference>
<dbReference type="HAMAP" id="MF_00161">
    <property type="entry name" value="LspA"/>
    <property type="match status" value="1"/>
</dbReference>
<evidence type="ECO:0000256" key="7">
    <source>
        <dbReference type="ARBA" id="ARBA00022989"/>
    </source>
</evidence>
<evidence type="ECO:0000256" key="10">
    <source>
        <dbReference type="RuleBase" id="RU000594"/>
    </source>
</evidence>
<feature type="active site" evidence="9">
    <location>
        <position position="112"/>
    </location>
</feature>
<keyword evidence="3 9" id="KW-0645">Protease</keyword>
<evidence type="ECO:0000256" key="6">
    <source>
        <dbReference type="ARBA" id="ARBA00022801"/>
    </source>
</evidence>
<keyword evidence="8 9" id="KW-0472">Membrane</keyword>
<comment type="subcellular location">
    <subcellularLocation>
        <location evidence="9">Cell membrane</location>
        <topology evidence="9">Multi-pass membrane protein</topology>
    </subcellularLocation>
</comment>
<proteinExistence type="inferred from homology"/>
<dbReference type="GO" id="GO:0006508">
    <property type="term" value="P:proteolysis"/>
    <property type="evidence" value="ECO:0007669"/>
    <property type="project" value="UniProtKB-KW"/>
</dbReference>
<dbReference type="GO" id="GO:0005886">
    <property type="term" value="C:plasma membrane"/>
    <property type="evidence" value="ECO:0007669"/>
    <property type="project" value="UniProtKB-SubCell"/>
</dbReference>
<evidence type="ECO:0000256" key="4">
    <source>
        <dbReference type="ARBA" id="ARBA00022692"/>
    </source>
</evidence>
<evidence type="ECO:0000256" key="8">
    <source>
        <dbReference type="ARBA" id="ARBA00023136"/>
    </source>
</evidence>
<dbReference type="PRINTS" id="PR00781">
    <property type="entry name" value="LIPOSIGPTASE"/>
</dbReference>
<comment type="function">
    <text evidence="9 10">This protein specifically catalyzes the removal of signal peptides from prolipoproteins.</text>
</comment>
<dbReference type="EMBL" id="DVMP01000008">
    <property type="protein sequence ID" value="HIU24951.1"/>
    <property type="molecule type" value="Genomic_DNA"/>
</dbReference>
<dbReference type="PROSITE" id="PS00855">
    <property type="entry name" value="SPASE_II"/>
    <property type="match status" value="1"/>
</dbReference>
<dbReference type="InterPro" id="IPR001872">
    <property type="entry name" value="Peptidase_A8"/>
</dbReference>
<feature type="transmembrane region" description="Helical" evidence="9">
    <location>
        <begin position="122"/>
        <end position="142"/>
    </location>
</feature>
<reference evidence="12" key="2">
    <citation type="journal article" date="2021" name="PeerJ">
        <title>Extensive microbial diversity within the chicken gut microbiome revealed by metagenomics and culture.</title>
        <authorList>
            <person name="Gilroy R."/>
            <person name="Ravi A."/>
            <person name="Getino M."/>
            <person name="Pursley I."/>
            <person name="Horton D.L."/>
            <person name="Alikhan N.F."/>
            <person name="Baker D."/>
            <person name="Gharbi K."/>
            <person name="Hall N."/>
            <person name="Watson M."/>
            <person name="Adriaenssens E.M."/>
            <person name="Foster-Nyarko E."/>
            <person name="Jarju S."/>
            <person name="Secka A."/>
            <person name="Antonio M."/>
            <person name="Oren A."/>
            <person name="Chaudhuri R.R."/>
            <person name="La Ragione R."/>
            <person name="Hildebrand F."/>
            <person name="Pallen M.J."/>
        </authorList>
    </citation>
    <scope>NUCLEOTIDE SEQUENCE</scope>
    <source>
        <strain evidence="12">ChiHcec3-6078</strain>
    </source>
</reference>
<gene>
    <name evidence="9 12" type="primary">lspA</name>
    <name evidence="12" type="ORF">IAC50_00440</name>
</gene>
<sequence length="155" mass="16954">MIYCFIILAVLLADKAVKHAVSSGMLPGESIPVIDGVFHITYVQNRGAAFSIMEGQWAVLIALPCAALTAGIILILLKRKKWHRLLLTAVAFICGGGLGNLIDRITEGYVVDMFDFRIFPVFNIADIFICVGCGLLLLYVLFFERSGEKHGHGEA</sequence>
<keyword evidence="4 9" id="KW-0812">Transmembrane</keyword>
<accession>A0A9D1L5Q9</accession>
<protein>
    <recommendedName>
        <fullName evidence="9">Lipoprotein signal peptidase</fullName>
        <ecNumber evidence="9">3.4.23.36</ecNumber>
    </recommendedName>
    <alternativeName>
        <fullName evidence="9">Prolipoprotein signal peptidase</fullName>
    </alternativeName>
    <alternativeName>
        <fullName evidence="9">Signal peptidase II</fullName>
        <shortName evidence="9">SPase II</shortName>
    </alternativeName>
</protein>
<name>A0A9D1L5Q9_9FIRM</name>
<reference evidence="12" key="1">
    <citation type="submission" date="2020-10" db="EMBL/GenBank/DDBJ databases">
        <authorList>
            <person name="Gilroy R."/>
        </authorList>
    </citation>
    <scope>NUCLEOTIDE SEQUENCE</scope>
    <source>
        <strain evidence="12">ChiHcec3-6078</strain>
    </source>
</reference>
<keyword evidence="2 9" id="KW-1003">Cell membrane</keyword>
<evidence type="ECO:0000256" key="9">
    <source>
        <dbReference type="HAMAP-Rule" id="MF_00161"/>
    </source>
</evidence>
<evidence type="ECO:0000313" key="13">
    <source>
        <dbReference type="Proteomes" id="UP000824090"/>
    </source>
</evidence>
<keyword evidence="6 9" id="KW-0378">Hydrolase</keyword>
<dbReference type="EC" id="3.4.23.36" evidence="9"/>
<dbReference type="PANTHER" id="PTHR33695:SF1">
    <property type="entry name" value="LIPOPROTEIN SIGNAL PEPTIDASE"/>
    <property type="match status" value="1"/>
</dbReference>
<evidence type="ECO:0000256" key="11">
    <source>
        <dbReference type="RuleBase" id="RU004181"/>
    </source>
</evidence>
<evidence type="ECO:0000313" key="12">
    <source>
        <dbReference type="EMBL" id="HIU24951.1"/>
    </source>
</evidence>
<comment type="similarity">
    <text evidence="1 9 11">Belongs to the peptidase A8 family.</text>
</comment>
<keyword evidence="5 9" id="KW-0064">Aspartyl protease</keyword>
<dbReference type="AlphaFoldDB" id="A0A9D1L5Q9"/>
<keyword evidence="7 9" id="KW-1133">Transmembrane helix</keyword>
<feature type="transmembrane region" description="Helical" evidence="9">
    <location>
        <begin position="84"/>
        <end position="102"/>
    </location>
</feature>
<dbReference type="Proteomes" id="UP000824090">
    <property type="component" value="Unassembled WGS sequence"/>
</dbReference>
<feature type="transmembrane region" description="Helical" evidence="9">
    <location>
        <begin position="57"/>
        <end position="77"/>
    </location>
</feature>
<organism evidence="12 13">
    <name type="scientific">Candidatus Allocopromorpha excrementigallinarum</name>
    <dbReference type="NCBI Taxonomy" id="2840742"/>
    <lineage>
        <taxon>Bacteria</taxon>
        <taxon>Bacillati</taxon>
        <taxon>Bacillota</taxon>
        <taxon>Clostridia</taxon>
        <taxon>Eubacteriales</taxon>
        <taxon>Eubacteriaceae</taxon>
        <taxon>Eubacteriaceae incertae sedis</taxon>
        <taxon>Candidatus Allocopromorpha</taxon>
    </lineage>
</organism>